<name>A0ABT8Y8B7_9SPHN</name>
<dbReference type="Pfam" id="PF13561">
    <property type="entry name" value="adh_short_C2"/>
    <property type="match status" value="1"/>
</dbReference>
<sequence length="264" mass="27484">MDDAASLPERWINLSGKVALVTGAASGIGQAAALSLAGAGAIVLALDRDADGAQDVAKAIRREGGQADARALDVTSQAQWDETTRWVRETRGTIDILVNSAGVALSDRAGDTELDVYQRTFAINVEGSLLGMAAALEFMRAAGKGAIVNLSSTASLQGNPIMASYGASKAAISHFTRSAAKETMRAGHDIRINAVLPGLIETAMADDFHAIFDKVGPRDAFVKMITTGRAGRPEEVADLILYLVSDHASFISGACIVIDRAASA</sequence>
<comment type="caution">
    <text evidence="2">The sequence shown here is derived from an EMBL/GenBank/DDBJ whole genome shotgun (WGS) entry which is preliminary data.</text>
</comment>
<dbReference type="SUPFAM" id="SSF51735">
    <property type="entry name" value="NAD(P)-binding Rossmann-fold domains"/>
    <property type="match status" value="1"/>
</dbReference>
<comment type="similarity">
    <text evidence="1">Belongs to the short-chain dehydrogenases/reductases (SDR) family.</text>
</comment>
<organism evidence="2 3">
    <name type="scientific">Sphingomonas natans</name>
    <dbReference type="NCBI Taxonomy" id="3063330"/>
    <lineage>
        <taxon>Bacteria</taxon>
        <taxon>Pseudomonadati</taxon>
        <taxon>Pseudomonadota</taxon>
        <taxon>Alphaproteobacteria</taxon>
        <taxon>Sphingomonadales</taxon>
        <taxon>Sphingomonadaceae</taxon>
        <taxon>Sphingomonas</taxon>
    </lineage>
</organism>
<dbReference type="EMBL" id="JAUOTP010000003">
    <property type="protein sequence ID" value="MDO6414559.1"/>
    <property type="molecule type" value="Genomic_DNA"/>
</dbReference>
<keyword evidence="3" id="KW-1185">Reference proteome</keyword>
<gene>
    <name evidence="2" type="ORF">Q4F19_09220</name>
</gene>
<dbReference type="PROSITE" id="PS00061">
    <property type="entry name" value="ADH_SHORT"/>
    <property type="match status" value="1"/>
</dbReference>
<dbReference type="PRINTS" id="PR00081">
    <property type="entry name" value="GDHRDH"/>
</dbReference>
<dbReference type="CDD" id="cd05233">
    <property type="entry name" value="SDR_c"/>
    <property type="match status" value="1"/>
</dbReference>
<dbReference type="InterPro" id="IPR020904">
    <property type="entry name" value="Sc_DH/Rdtase_CS"/>
</dbReference>
<dbReference type="InterPro" id="IPR036291">
    <property type="entry name" value="NAD(P)-bd_dom_sf"/>
</dbReference>
<dbReference type="InterPro" id="IPR002347">
    <property type="entry name" value="SDR_fam"/>
</dbReference>
<evidence type="ECO:0000313" key="3">
    <source>
        <dbReference type="Proteomes" id="UP001169764"/>
    </source>
</evidence>
<dbReference type="PRINTS" id="PR00080">
    <property type="entry name" value="SDRFAMILY"/>
</dbReference>
<evidence type="ECO:0000256" key="1">
    <source>
        <dbReference type="ARBA" id="ARBA00006484"/>
    </source>
</evidence>
<dbReference type="RefSeq" id="WP_303541815.1">
    <property type="nucleotide sequence ID" value="NZ_JAUOTP010000003.1"/>
</dbReference>
<evidence type="ECO:0000313" key="2">
    <source>
        <dbReference type="EMBL" id="MDO6414559.1"/>
    </source>
</evidence>
<protein>
    <submittedName>
        <fullName evidence="2">SDR family NAD(P)-dependent oxidoreductase</fullName>
    </submittedName>
</protein>
<dbReference type="Proteomes" id="UP001169764">
    <property type="component" value="Unassembled WGS sequence"/>
</dbReference>
<dbReference type="PANTHER" id="PTHR42760">
    <property type="entry name" value="SHORT-CHAIN DEHYDROGENASES/REDUCTASES FAMILY MEMBER"/>
    <property type="match status" value="1"/>
</dbReference>
<reference evidence="2" key="1">
    <citation type="submission" date="2023-07" db="EMBL/GenBank/DDBJ databases">
        <authorList>
            <person name="Kim M."/>
        </authorList>
    </citation>
    <scope>NUCLEOTIDE SEQUENCE</scope>
    <source>
        <strain evidence="2">BIUV-7</strain>
    </source>
</reference>
<dbReference type="Gene3D" id="3.40.50.720">
    <property type="entry name" value="NAD(P)-binding Rossmann-like Domain"/>
    <property type="match status" value="1"/>
</dbReference>
<accession>A0ABT8Y8B7</accession>
<proteinExistence type="inferred from homology"/>